<organism evidence="2 3">
    <name type="scientific">Exilibacterium tricleocarpae</name>
    <dbReference type="NCBI Taxonomy" id="2591008"/>
    <lineage>
        <taxon>Bacteria</taxon>
        <taxon>Pseudomonadati</taxon>
        <taxon>Pseudomonadota</taxon>
        <taxon>Gammaproteobacteria</taxon>
        <taxon>Cellvibrionales</taxon>
        <taxon>Cellvibrionaceae</taxon>
        <taxon>Exilibacterium</taxon>
    </lineage>
</organism>
<evidence type="ECO:0000256" key="1">
    <source>
        <dbReference type="SAM" id="SignalP"/>
    </source>
</evidence>
<dbReference type="AlphaFoldDB" id="A0A545T5P7"/>
<evidence type="ECO:0000313" key="2">
    <source>
        <dbReference type="EMBL" id="TQV72567.1"/>
    </source>
</evidence>
<comment type="caution">
    <text evidence="2">The sequence shown here is derived from an EMBL/GenBank/DDBJ whole genome shotgun (WGS) entry which is preliminary data.</text>
</comment>
<gene>
    <name evidence="2" type="ORF">FKG94_17855</name>
</gene>
<sequence length="110" mass="12363">MKVKILIFITLLSVSSASSAAMVWTDGAAFGPGKEVDAVYPQFASKWLIFRTTDGKYYSYRWGESEQMTENAKAIMSLLLTAISTKKRVSFYYDDSINSYTPISLINIHD</sequence>
<feature type="chain" id="PRO_5022081298" evidence="1">
    <location>
        <begin position="21"/>
        <end position="110"/>
    </location>
</feature>
<proteinExistence type="predicted"/>
<dbReference type="Proteomes" id="UP000319732">
    <property type="component" value="Unassembled WGS sequence"/>
</dbReference>
<evidence type="ECO:0000313" key="3">
    <source>
        <dbReference type="Proteomes" id="UP000319732"/>
    </source>
</evidence>
<keyword evidence="1" id="KW-0732">Signal</keyword>
<name>A0A545T5P7_9GAMM</name>
<protein>
    <submittedName>
        <fullName evidence="2">Uncharacterized protein</fullName>
    </submittedName>
</protein>
<keyword evidence="3" id="KW-1185">Reference proteome</keyword>
<dbReference type="RefSeq" id="WP_142905699.1">
    <property type="nucleotide sequence ID" value="NZ_ML660098.1"/>
</dbReference>
<reference evidence="2 3" key="1">
    <citation type="submission" date="2019-06" db="EMBL/GenBank/DDBJ databases">
        <title>Whole genome sequence for Cellvibrionaceae sp. R142.</title>
        <authorList>
            <person name="Wang G."/>
        </authorList>
    </citation>
    <scope>NUCLEOTIDE SEQUENCE [LARGE SCALE GENOMIC DNA]</scope>
    <source>
        <strain evidence="2 3">R142</strain>
    </source>
</reference>
<feature type="signal peptide" evidence="1">
    <location>
        <begin position="1"/>
        <end position="20"/>
    </location>
</feature>
<dbReference type="EMBL" id="VHSG01000019">
    <property type="protein sequence ID" value="TQV72567.1"/>
    <property type="molecule type" value="Genomic_DNA"/>
</dbReference>
<accession>A0A545T5P7</accession>